<keyword evidence="9" id="KW-1185">Reference proteome</keyword>
<dbReference type="GO" id="GO:0005737">
    <property type="term" value="C:cytoplasm"/>
    <property type="evidence" value="ECO:0007669"/>
    <property type="project" value="UniProtKB-SubCell"/>
</dbReference>
<dbReference type="InterPro" id="IPR012337">
    <property type="entry name" value="RNaseH-like_sf"/>
</dbReference>
<gene>
    <name evidence="6" type="primary">rnd</name>
    <name evidence="8" type="ORF">P73_2487</name>
</gene>
<dbReference type="InterPro" id="IPR051086">
    <property type="entry name" value="RNase_D-like"/>
</dbReference>
<dbReference type="Gene3D" id="1.10.150.80">
    <property type="entry name" value="HRDC domain"/>
    <property type="match status" value="1"/>
</dbReference>
<evidence type="ECO:0000256" key="6">
    <source>
        <dbReference type="HAMAP-Rule" id="MF_01899"/>
    </source>
</evidence>
<evidence type="ECO:0000256" key="5">
    <source>
        <dbReference type="ARBA" id="ARBA00022839"/>
    </source>
</evidence>
<dbReference type="InterPro" id="IPR002562">
    <property type="entry name" value="3'-5'_exonuclease_dom"/>
</dbReference>
<dbReference type="SMART" id="SM00474">
    <property type="entry name" value="35EXOc"/>
    <property type="match status" value="1"/>
</dbReference>
<name>A0A0B5E4D3_9RHOB</name>
<dbReference type="CDD" id="cd06142">
    <property type="entry name" value="RNaseD_exo"/>
    <property type="match status" value="1"/>
</dbReference>
<dbReference type="KEGG" id="cid:P73_2487"/>
<dbReference type="PROSITE" id="PS50967">
    <property type="entry name" value="HRDC"/>
    <property type="match status" value="1"/>
</dbReference>
<accession>A0A0B5E4D3</accession>
<dbReference type="STRING" id="1208324.P73_2487"/>
<dbReference type="Proteomes" id="UP000031521">
    <property type="component" value="Chromosome"/>
</dbReference>
<dbReference type="Pfam" id="PF00570">
    <property type="entry name" value="HRDC"/>
    <property type="match status" value="1"/>
</dbReference>
<evidence type="ECO:0000256" key="2">
    <source>
        <dbReference type="ARBA" id="ARBA00022694"/>
    </source>
</evidence>
<dbReference type="InterPro" id="IPR036397">
    <property type="entry name" value="RNaseH_sf"/>
</dbReference>
<dbReference type="InterPro" id="IPR002121">
    <property type="entry name" value="HRDC_dom"/>
</dbReference>
<dbReference type="GO" id="GO:0042780">
    <property type="term" value="P:tRNA 3'-end processing"/>
    <property type="evidence" value="ECO:0007669"/>
    <property type="project" value="UniProtKB-UniRule"/>
</dbReference>
<comment type="similarity">
    <text evidence="6">Belongs to the RNase D family.</text>
</comment>
<dbReference type="InterPro" id="IPR006292">
    <property type="entry name" value="RNase_D"/>
</dbReference>
<dbReference type="NCBIfam" id="TIGR01388">
    <property type="entry name" value="rnd"/>
    <property type="match status" value="1"/>
</dbReference>
<dbReference type="PANTHER" id="PTHR47649:SF1">
    <property type="entry name" value="RIBONUCLEASE D"/>
    <property type="match status" value="1"/>
</dbReference>
<dbReference type="GO" id="GO:0000166">
    <property type="term" value="F:nucleotide binding"/>
    <property type="evidence" value="ECO:0007669"/>
    <property type="project" value="InterPro"/>
</dbReference>
<dbReference type="InterPro" id="IPR010997">
    <property type="entry name" value="HRDC-like_sf"/>
</dbReference>
<dbReference type="SUPFAM" id="SSF47819">
    <property type="entry name" value="HRDC-like"/>
    <property type="match status" value="2"/>
</dbReference>
<proteinExistence type="inferred from homology"/>
<evidence type="ECO:0000256" key="1">
    <source>
        <dbReference type="ARBA" id="ARBA00022490"/>
    </source>
</evidence>
<comment type="cofactor">
    <cofactor evidence="6">
        <name>a divalent metal cation</name>
        <dbReference type="ChEBI" id="CHEBI:60240"/>
    </cofactor>
</comment>
<dbReference type="HOGENOM" id="CLU_042387_0_0_5"/>
<keyword evidence="4 6" id="KW-0378">Hydrolase</keyword>
<protein>
    <recommendedName>
        <fullName evidence="6">Ribonuclease D</fullName>
        <shortName evidence="6">RNase D</shortName>
        <ecNumber evidence="6">3.1.13.5</ecNumber>
    </recommendedName>
</protein>
<evidence type="ECO:0000256" key="4">
    <source>
        <dbReference type="ARBA" id="ARBA00022801"/>
    </source>
</evidence>
<dbReference type="RefSeq" id="WP_043869817.1">
    <property type="nucleotide sequence ID" value="NZ_CP004393.1"/>
</dbReference>
<comment type="function">
    <text evidence="6">Exonuclease involved in the 3' processing of various precursor tRNAs. Initiates hydrolysis at the 3'-terminus of an RNA molecule and releases 5'-mononucleotides.</text>
</comment>
<sequence>MIKITTTEGLAAFCDRASAHAYVTVDTEFLRERTYYSKLCLVQLAVPGDAEEDAALVDPLAKGLDLAPLYELFRDPGVVKVFHAARQDLEIFFIQGGVIPEPLFDTQVAAMVCGFGEQVGYETLVRKIARESLDKTSRFTDWSRRPLTPAQEQYAIADVTHLRVIYEYLRDEIAREGREAWVAEEMEILSSPETYIVHPDEAWLRVKTRTSSGKFLAAVKELAAFREAYAQSRDIPRTRVFKDDALLELASTKPKTPQDLSRSRLLLREARKGEIADGILQAIETAAAYTPAQMPKLDQSRDKLQVNPALADMLRVLLKAKSDTYNVAAKMIASAADLDLIAAGQRDLPALKGWRREVFGADALRLCKGEVGLAVKGQRVDVFPL</sequence>
<evidence type="ECO:0000259" key="7">
    <source>
        <dbReference type="PROSITE" id="PS50967"/>
    </source>
</evidence>
<dbReference type="OrthoDB" id="9800549at2"/>
<dbReference type="AlphaFoldDB" id="A0A0B5E4D3"/>
<dbReference type="GO" id="GO:0003676">
    <property type="term" value="F:nucleic acid binding"/>
    <property type="evidence" value="ECO:0007669"/>
    <property type="project" value="InterPro"/>
</dbReference>
<dbReference type="GO" id="GO:0008408">
    <property type="term" value="F:3'-5' exonuclease activity"/>
    <property type="evidence" value="ECO:0007669"/>
    <property type="project" value="InterPro"/>
</dbReference>
<dbReference type="SUPFAM" id="SSF53098">
    <property type="entry name" value="Ribonuclease H-like"/>
    <property type="match status" value="1"/>
</dbReference>
<dbReference type="InterPro" id="IPR044876">
    <property type="entry name" value="HRDC_dom_sf"/>
</dbReference>
<evidence type="ECO:0000256" key="3">
    <source>
        <dbReference type="ARBA" id="ARBA00022722"/>
    </source>
</evidence>
<dbReference type="GO" id="GO:0033890">
    <property type="term" value="F:ribonuclease D activity"/>
    <property type="evidence" value="ECO:0007669"/>
    <property type="project" value="UniProtKB-UniRule"/>
</dbReference>
<keyword evidence="2 6" id="KW-0819">tRNA processing</keyword>
<comment type="subcellular location">
    <subcellularLocation>
        <location evidence="6">Cytoplasm</location>
    </subcellularLocation>
</comment>
<evidence type="ECO:0000313" key="8">
    <source>
        <dbReference type="EMBL" id="AJE47202.1"/>
    </source>
</evidence>
<keyword evidence="3 6" id="KW-0540">Nuclease</keyword>
<evidence type="ECO:0000313" key="9">
    <source>
        <dbReference type="Proteomes" id="UP000031521"/>
    </source>
</evidence>
<dbReference type="PANTHER" id="PTHR47649">
    <property type="entry name" value="RIBONUCLEASE D"/>
    <property type="match status" value="1"/>
</dbReference>
<keyword evidence="1 6" id="KW-0963">Cytoplasm</keyword>
<dbReference type="Pfam" id="PF01612">
    <property type="entry name" value="DNA_pol_A_exo1"/>
    <property type="match status" value="1"/>
</dbReference>
<comment type="catalytic activity">
    <reaction evidence="6">
        <text>Exonucleolytic cleavage that removes extra residues from the 3'-terminus of tRNA to produce 5'-mononucleotides.</text>
        <dbReference type="EC" id="3.1.13.5"/>
    </reaction>
</comment>
<reference evidence="8 9" key="1">
    <citation type="journal article" date="2014" name="Int. J. Syst. Evol. Microbiol.">
        <title>Celeribacter indicus sp. nov., a polycyclic aromatic hydrocarbon-degrading bacterium from deep-sea sediment and reclassification of Huaishuia halophila as Celeribacter halophilus comb. nov.</title>
        <authorList>
            <person name="Lai Q."/>
            <person name="Cao J."/>
            <person name="Yuan J."/>
            <person name="Li F."/>
            <person name="Shao Z."/>
        </authorList>
    </citation>
    <scope>NUCLEOTIDE SEQUENCE [LARGE SCALE GENOMIC DNA]</scope>
    <source>
        <strain evidence="8">P73</strain>
    </source>
</reference>
<dbReference type="EC" id="3.1.13.5" evidence="6"/>
<keyword evidence="5 6" id="KW-0269">Exonuclease</keyword>
<dbReference type="HAMAP" id="MF_01899">
    <property type="entry name" value="RNase_D"/>
    <property type="match status" value="1"/>
</dbReference>
<dbReference type="Gene3D" id="3.30.420.10">
    <property type="entry name" value="Ribonuclease H-like superfamily/Ribonuclease H"/>
    <property type="match status" value="1"/>
</dbReference>
<feature type="domain" description="HRDC" evidence="7">
    <location>
        <begin position="212"/>
        <end position="293"/>
    </location>
</feature>
<dbReference type="EMBL" id="CP004393">
    <property type="protein sequence ID" value="AJE47202.1"/>
    <property type="molecule type" value="Genomic_DNA"/>
</dbReference>
<organism evidence="8 9">
    <name type="scientific">Celeribacter indicus</name>
    <dbReference type="NCBI Taxonomy" id="1208324"/>
    <lineage>
        <taxon>Bacteria</taxon>
        <taxon>Pseudomonadati</taxon>
        <taxon>Pseudomonadota</taxon>
        <taxon>Alphaproteobacteria</taxon>
        <taxon>Rhodobacterales</taxon>
        <taxon>Roseobacteraceae</taxon>
        <taxon>Celeribacter</taxon>
    </lineage>
</organism>